<sequence>MQHTREILSGYELECPDDPYYNVDLFDCECAGTEGLTKSNIHQTECKKNPGHFAYFPLSRLTSEQIPSKTRDPRTITFLKSCGDLTVRIVVHFTSGKRPREDFLRTSKLGNSRFGTGFVKFIASDEETSTTSSELETSFHKRFRTSVTKLIAARKKTQAVTILIESTRHLVYNDEEVSKTVVEFFYDTPDRRSVVKLATQSIWFNTTHGDSSILLECKCSDMNLVRRLRQSQNTMLEMADTVPVRTKASMTKKFFIIHHPHGGEKVLSYGDSVMVKYVLNQDTSSGQPKFIKLERQQTAPSDLSNHSKVYLYAADTCMGSSGAPIFSFKEDSNDQARFHLDIWVHYGVDKSHSLGASNFRVCSMEDFQPTTTTPAPTTTDDDSEDEQNGGNNAVVESPVFKVLTHTSYPGYIPYRQRLESFAGRWACDDVIESGTLALAGFFYAGYADCVRCFQCGLGLRSWKKGDTIYEQHQKHRTDCPFLNLQMKAGRHLSTASEQSQDATEIFESSAHPETTVSELKVLQSEHDKLKEHVTCRVCNTSQVKDLFLPCGELYACSDCSKLLTHCPSCHKQILATVTVYFT</sequence>
<dbReference type="InterPro" id="IPR001370">
    <property type="entry name" value="BIR_rpt"/>
</dbReference>
<name>A0AAV2HY06_LYMST</name>
<organism evidence="2 3">
    <name type="scientific">Lymnaea stagnalis</name>
    <name type="common">Great pond snail</name>
    <name type="synonym">Helix stagnalis</name>
    <dbReference type="NCBI Taxonomy" id="6523"/>
    <lineage>
        <taxon>Eukaryota</taxon>
        <taxon>Metazoa</taxon>
        <taxon>Spiralia</taxon>
        <taxon>Lophotrochozoa</taxon>
        <taxon>Mollusca</taxon>
        <taxon>Gastropoda</taxon>
        <taxon>Heterobranchia</taxon>
        <taxon>Euthyneura</taxon>
        <taxon>Panpulmonata</taxon>
        <taxon>Hygrophila</taxon>
        <taxon>Lymnaeoidea</taxon>
        <taxon>Lymnaeidae</taxon>
        <taxon>Lymnaea</taxon>
    </lineage>
</organism>
<dbReference type="GO" id="GO:0005634">
    <property type="term" value="C:nucleus"/>
    <property type="evidence" value="ECO:0007669"/>
    <property type="project" value="TreeGrafter"/>
</dbReference>
<dbReference type="Pfam" id="PF13920">
    <property type="entry name" value="zf-C3HC4_3"/>
    <property type="match status" value="1"/>
</dbReference>
<feature type="compositionally biased region" description="Low complexity" evidence="1">
    <location>
        <begin position="369"/>
        <end position="378"/>
    </location>
</feature>
<evidence type="ECO:0000313" key="3">
    <source>
        <dbReference type="Proteomes" id="UP001497497"/>
    </source>
</evidence>
<feature type="region of interest" description="Disordered" evidence="1">
    <location>
        <begin position="368"/>
        <end position="391"/>
    </location>
</feature>
<dbReference type="Pfam" id="PF00653">
    <property type="entry name" value="BIR"/>
    <property type="match status" value="1"/>
</dbReference>
<dbReference type="PROSITE" id="PS50143">
    <property type="entry name" value="BIR_REPEAT_2"/>
    <property type="match status" value="1"/>
</dbReference>
<evidence type="ECO:0008006" key="4">
    <source>
        <dbReference type="Google" id="ProtNLM"/>
    </source>
</evidence>
<comment type="caution">
    <text evidence="2">The sequence shown here is derived from an EMBL/GenBank/DDBJ whole genome shotgun (WGS) entry which is preliminary data.</text>
</comment>
<dbReference type="SUPFAM" id="SSF57924">
    <property type="entry name" value="Inhibitor of apoptosis (IAP) repeat"/>
    <property type="match status" value="1"/>
</dbReference>
<dbReference type="PANTHER" id="PTHR10044">
    <property type="entry name" value="INHIBITOR OF APOPTOSIS"/>
    <property type="match status" value="1"/>
</dbReference>
<dbReference type="Proteomes" id="UP001497497">
    <property type="component" value="Unassembled WGS sequence"/>
</dbReference>
<gene>
    <name evidence="2" type="ORF">GSLYS_00012880001</name>
</gene>
<dbReference type="Gene3D" id="3.30.40.10">
    <property type="entry name" value="Zinc/RING finger domain, C3HC4 (zinc finger)"/>
    <property type="match status" value="1"/>
</dbReference>
<dbReference type="SMART" id="SM00238">
    <property type="entry name" value="BIR"/>
    <property type="match status" value="1"/>
</dbReference>
<dbReference type="InterPro" id="IPR050784">
    <property type="entry name" value="IAP"/>
</dbReference>
<accession>A0AAV2HY06</accession>
<proteinExistence type="predicted"/>
<dbReference type="AlphaFoldDB" id="A0AAV2HY06"/>
<evidence type="ECO:0000256" key="1">
    <source>
        <dbReference type="SAM" id="MobiDB-lite"/>
    </source>
</evidence>
<dbReference type="GO" id="GO:0051726">
    <property type="term" value="P:regulation of cell cycle"/>
    <property type="evidence" value="ECO:0007669"/>
    <property type="project" value="TreeGrafter"/>
</dbReference>
<dbReference type="Gene3D" id="1.10.1170.10">
    <property type="entry name" value="Inhibitor Of Apoptosis Protein (2mihbC-IAP-1), Chain A"/>
    <property type="match status" value="1"/>
</dbReference>
<dbReference type="PANTHER" id="PTHR10044:SF139">
    <property type="entry name" value="DEATH-ASSOCIATED INHIBITOR OF APOPTOSIS 2"/>
    <property type="match status" value="1"/>
</dbReference>
<evidence type="ECO:0000313" key="2">
    <source>
        <dbReference type="EMBL" id="CAL1539059.1"/>
    </source>
</evidence>
<dbReference type="InterPro" id="IPR013083">
    <property type="entry name" value="Znf_RING/FYVE/PHD"/>
</dbReference>
<reference evidence="2 3" key="1">
    <citation type="submission" date="2024-04" db="EMBL/GenBank/DDBJ databases">
        <authorList>
            <consortium name="Genoscope - CEA"/>
            <person name="William W."/>
        </authorList>
    </citation>
    <scope>NUCLEOTIDE SEQUENCE [LARGE SCALE GENOMIC DNA]</scope>
</reference>
<dbReference type="EMBL" id="CAXITT010000324">
    <property type="protein sequence ID" value="CAL1539059.1"/>
    <property type="molecule type" value="Genomic_DNA"/>
</dbReference>
<dbReference type="GO" id="GO:0005737">
    <property type="term" value="C:cytoplasm"/>
    <property type="evidence" value="ECO:0007669"/>
    <property type="project" value="TreeGrafter"/>
</dbReference>
<keyword evidence="3" id="KW-1185">Reference proteome</keyword>
<dbReference type="CDD" id="cd00022">
    <property type="entry name" value="BIR"/>
    <property type="match status" value="1"/>
</dbReference>
<protein>
    <recommendedName>
        <fullName evidence="4">RING-type domain-containing protein</fullName>
    </recommendedName>
</protein>